<dbReference type="InterPro" id="IPR002925">
    <property type="entry name" value="Dienelactn_hydro"/>
</dbReference>
<keyword evidence="2" id="KW-0378">Hydrolase</keyword>
<gene>
    <name evidence="2" type="ORF">FHX41_3446</name>
</gene>
<dbReference type="Proteomes" id="UP000316706">
    <property type="component" value="Unassembled WGS sequence"/>
</dbReference>
<reference evidence="2 3" key="1">
    <citation type="submission" date="2019-06" db="EMBL/GenBank/DDBJ databases">
        <title>Sequencing the genomes of 1000 actinobacteria strains.</title>
        <authorList>
            <person name="Klenk H.-P."/>
        </authorList>
    </citation>
    <scope>NUCLEOTIDE SEQUENCE [LARGE SCALE GENOMIC DNA]</scope>
    <source>
        <strain evidence="2 3">DSM 45043</strain>
    </source>
</reference>
<dbReference type="OrthoDB" id="188362at2"/>
<evidence type="ECO:0000313" key="3">
    <source>
        <dbReference type="Proteomes" id="UP000316706"/>
    </source>
</evidence>
<dbReference type="AlphaFoldDB" id="A0A543IGM7"/>
<dbReference type="Gene3D" id="3.40.50.1820">
    <property type="entry name" value="alpha/beta hydrolase"/>
    <property type="match status" value="1"/>
</dbReference>
<accession>A0A543IGM7</accession>
<dbReference type="InterPro" id="IPR051049">
    <property type="entry name" value="Dienelactone_hydrolase-like"/>
</dbReference>
<dbReference type="PANTHER" id="PTHR46623">
    <property type="entry name" value="CARBOXYMETHYLENEBUTENOLIDASE-RELATED"/>
    <property type="match status" value="1"/>
</dbReference>
<organism evidence="2 3">
    <name type="scientific">Actinomadura hallensis</name>
    <dbReference type="NCBI Taxonomy" id="337895"/>
    <lineage>
        <taxon>Bacteria</taxon>
        <taxon>Bacillati</taxon>
        <taxon>Actinomycetota</taxon>
        <taxon>Actinomycetes</taxon>
        <taxon>Streptosporangiales</taxon>
        <taxon>Thermomonosporaceae</taxon>
        <taxon>Actinomadura</taxon>
    </lineage>
</organism>
<dbReference type="EMBL" id="VFPO01000001">
    <property type="protein sequence ID" value="TQM69738.1"/>
    <property type="molecule type" value="Genomic_DNA"/>
</dbReference>
<comment type="caution">
    <text evidence="2">The sequence shown here is derived from an EMBL/GenBank/DDBJ whole genome shotgun (WGS) entry which is preliminary data.</text>
</comment>
<proteinExistence type="predicted"/>
<dbReference type="Pfam" id="PF01738">
    <property type="entry name" value="DLH"/>
    <property type="match status" value="1"/>
</dbReference>
<keyword evidence="3" id="KW-1185">Reference proteome</keyword>
<dbReference type="RefSeq" id="WP_141970111.1">
    <property type="nucleotide sequence ID" value="NZ_VFPO01000001.1"/>
</dbReference>
<dbReference type="SUPFAM" id="SSF53474">
    <property type="entry name" value="alpha/beta-Hydrolases"/>
    <property type="match status" value="1"/>
</dbReference>
<dbReference type="InterPro" id="IPR029058">
    <property type="entry name" value="AB_hydrolase_fold"/>
</dbReference>
<name>A0A543IGM7_9ACTN</name>
<dbReference type="PANTHER" id="PTHR46623:SF6">
    <property type="entry name" value="ALPHA_BETA-HYDROLASES SUPERFAMILY PROTEIN"/>
    <property type="match status" value="1"/>
</dbReference>
<dbReference type="GO" id="GO:0016787">
    <property type="term" value="F:hydrolase activity"/>
    <property type="evidence" value="ECO:0007669"/>
    <property type="project" value="UniProtKB-KW"/>
</dbReference>
<protein>
    <submittedName>
        <fullName evidence="2">Dienelactone hydrolase family protein</fullName>
    </submittedName>
</protein>
<feature type="domain" description="Dienelactone hydrolase" evidence="1">
    <location>
        <begin position="25"/>
        <end position="141"/>
    </location>
</feature>
<sequence>MGGHRLSHGPANRGRRVLQAAAPLFVCRPASPPRGGVIVLHDVHGMTERVERACRSLALGGWLAVSPFLYHQRGGPAFEDAGPARAAMAELSPEDVAADVAAAHSYLEARAPSRPAVVGFGAGGHLAAWASVRHEVIAAAAVLPDDAVPRDDAAPPDGAARLPWPGVPALDALIAECRAPWLRTRGDDGETWLSITRFLDQNLSTQ</sequence>
<evidence type="ECO:0000313" key="2">
    <source>
        <dbReference type="EMBL" id="TQM69738.1"/>
    </source>
</evidence>
<evidence type="ECO:0000259" key="1">
    <source>
        <dbReference type="Pfam" id="PF01738"/>
    </source>
</evidence>